<evidence type="ECO:0000313" key="2">
    <source>
        <dbReference type="Proteomes" id="UP000272942"/>
    </source>
</evidence>
<name>A0A183BGK0_9TREM</name>
<keyword evidence="2" id="KW-1185">Reference proteome</keyword>
<evidence type="ECO:0000313" key="1">
    <source>
        <dbReference type="EMBL" id="VDP96132.1"/>
    </source>
</evidence>
<sequence length="116" mass="11474">MVALTPFLFTTVTSSKEILSASGNFTSGAEVCPVPVCGVPPTGLSGSSAGVIDFGGVPGPAAFPLAACVGILAHTAHPFQAFVLSVEAVGLDIEFAALTVISCTTTVTADALAYAD</sequence>
<dbReference type="AlphaFoldDB" id="A0A183BGK0"/>
<dbReference type="WBParaSite" id="ECPE_0001838501-mRNA-1">
    <property type="protein sequence ID" value="ECPE_0001838501-mRNA-1"/>
    <property type="gene ID" value="ECPE_0001838501"/>
</dbReference>
<gene>
    <name evidence="1" type="ORF">ECPE_LOCUS18335</name>
</gene>
<reference evidence="1 2" key="2">
    <citation type="submission" date="2018-11" db="EMBL/GenBank/DDBJ databases">
        <authorList>
            <consortium name="Pathogen Informatics"/>
        </authorList>
    </citation>
    <scope>NUCLEOTIDE SEQUENCE [LARGE SCALE GENOMIC DNA]</scope>
    <source>
        <strain evidence="1 2">Egypt</strain>
    </source>
</reference>
<dbReference type="EMBL" id="UZAN01077364">
    <property type="protein sequence ID" value="VDP96132.1"/>
    <property type="molecule type" value="Genomic_DNA"/>
</dbReference>
<organism evidence="3">
    <name type="scientific">Echinostoma caproni</name>
    <dbReference type="NCBI Taxonomy" id="27848"/>
    <lineage>
        <taxon>Eukaryota</taxon>
        <taxon>Metazoa</taxon>
        <taxon>Spiralia</taxon>
        <taxon>Lophotrochozoa</taxon>
        <taxon>Platyhelminthes</taxon>
        <taxon>Trematoda</taxon>
        <taxon>Digenea</taxon>
        <taxon>Plagiorchiida</taxon>
        <taxon>Echinostomata</taxon>
        <taxon>Echinostomatoidea</taxon>
        <taxon>Echinostomatidae</taxon>
        <taxon>Echinostoma</taxon>
    </lineage>
</organism>
<protein>
    <submittedName>
        <fullName evidence="3">Secreted protein</fullName>
    </submittedName>
</protein>
<reference evidence="3" key="1">
    <citation type="submission" date="2016-06" db="UniProtKB">
        <authorList>
            <consortium name="WormBaseParasite"/>
        </authorList>
    </citation>
    <scope>IDENTIFICATION</scope>
</reference>
<dbReference type="Proteomes" id="UP000272942">
    <property type="component" value="Unassembled WGS sequence"/>
</dbReference>
<accession>A0A183BGK0</accession>
<evidence type="ECO:0000313" key="3">
    <source>
        <dbReference type="WBParaSite" id="ECPE_0001838501-mRNA-1"/>
    </source>
</evidence>
<proteinExistence type="predicted"/>